<comment type="caution">
    <text evidence="2">The sequence shown here is derived from an EMBL/GenBank/DDBJ whole genome shotgun (WGS) entry which is preliminary data.</text>
</comment>
<gene>
    <name evidence="2" type="ORF">POM88_054215</name>
</gene>
<feature type="compositionally biased region" description="Low complexity" evidence="1">
    <location>
        <begin position="118"/>
        <end position="139"/>
    </location>
</feature>
<feature type="region of interest" description="Disordered" evidence="1">
    <location>
        <begin position="112"/>
        <end position="139"/>
    </location>
</feature>
<evidence type="ECO:0000256" key="1">
    <source>
        <dbReference type="SAM" id="MobiDB-lite"/>
    </source>
</evidence>
<feature type="region of interest" description="Disordered" evidence="1">
    <location>
        <begin position="59"/>
        <end position="94"/>
    </location>
</feature>
<dbReference type="Proteomes" id="UP001237642">
    <property type="component" value="Unassembled WGS sequence"/>
</dbReference>
<dbReference type="PANTHER" id="PTHR33257">
    <property type="entry name" value="OS05G0165500 PROTEIN"/>
    <property type="match status" value="1"/>
</dbReference>
<keyword evidence="3" id="KW-1185">Reference proteome</keyword>
<sequence>MLKSRSNPNLGSQMKDEDKHFSTRVLSKESSVANPSFRVYYGDVPSAVPFVWETQPGTPKHNFFPKDDNNPPTLRPPPSFYFTPTRDPTKTNSMSRSKRILFSNLKNIVPPFKKNQLSSSPTSSSSSSSSYSSIATPSNSDQVSVYQRRRLLSVGSAFDDHDIYEFSASKKRSLHNSMLVCFGIHL</sequence>
<dbReference type="AlphaFoldDB" id="A0AAD8LX17"/>
<dbReference type="EMBL" id="JAUIZM010000031">
    <property type="protein sequence ID" value="KAK1351528.1"/>
    <property type="molecule type" value="Genomic_DNA"/>
</dbReference>
<reference evidence="2" key="2">
    <citation type="submission" date="2023-05" db="EMBL/GenBank/DDBJ databases">
        <authorList>
            <person name="Schelkunov M.I."/>
        </authorList>
    </citation>
    <scope>NUCLEOTIDE SEQUENCE</scope>
    <source>
        <strain evidence="2">Hsosn_3</strain>
        <tissue evidence="2">Leaf</tissue>
    </source>
</reference>
<feature type="region of interest" description="Disordered" evidence="1">
    <location>
        <begin position="1"/>
        <end position="22"/>
    </location>
</feature>
<feature type="compositionally biased region" description="Polar residues" evidence="1">
    <location>
        <begin position="1"/>
        <end position="12"/>
    </location>
</feature>
<organism evidence="2 3">
    <name type="scientific">Heracleum sosnowskyi</name>
    <dbReference type="NCBI Taxonomy" id="360622"/>
    <lineage>
        <taxon>Eukaryota</taxon>
        <taxon>Viridiplantae</taxon>
        <taxon>Streptophyta</taxon>
        <taxon>Embryophyta</taxon>
        <taxon>Tracheophyta</taxon>
        <taxon>Spermatophyta</taxon>
        <taxon>Magnoliopsida</taxon>
        <taxon>eudicotyledons</taxon>
        <taxon>Gunneridae</taxon>
        <taxon>Pentapetalae</taxon>
        <taxon>asterids</taxon>
        <taxon>campanulids</taxon>
        <taxon>Apiales</taxon>
        <taxon>Apiaceae</taxon>
        <taxon>Apioideae</taxon>
        <taxon>apioid superclade</taxon>
        <taxon>Tordylieae</taxon>
        <taxon>Tordyliinae</taxon>
        <taxon>Heracleum</taxon>
    </lineage>
</organism>
<protein>
    <submittedName>
        <fullName evidence="2">YLP motif-containing protein 1-like</fullName>
    </submittedName>
</protein>
<evidence type="ECO:0000313" key="2">
    <source>
        <dbReference type="EMBL" id="KAK1351528.1"/>
    </source>
</evidence>
<proteinExistence type="predicted"/>
<dbReference type="PANTHER" id="PTHR33257:SF4">
    <property type="entry name" value="EXPRESSED PROTEIN"/>
    <property type="match status" value="1"/>
</dbReference>
<accession>A0AAD8LX17</accession>
<name>A0AAD8LX17_9APIA</name>
<reference evidence="2" key="1">
    <citation type="submission" date="2023-02" db="EMBL/GenBank/DDBJ databases">
        <title>Genome of toxic invasive species Heracleum sosnowskyi carries increased number of genes despite the absence of recent whole-genome duplications.</title>
        <authorList>
            <person name="Schelkunov M."/>
            <person name="Shtratnikova V."/>
            <person name="Makarenko M."/>
            <person name="Klepikova A."/>
            <person name="Omelchenko D."/>
            <person name="Novikova G."/>
            <person name="Obukhova E."/>
            <person name="Bogdanov V."/>
            <person name="Penin A."/>
            <person name="Logacheva M."/>
        </authorList>
    </citation>
    <scope>NUCLEOTIDE SEQUENCE</scope>
    <source>
        <strain evidence="2">Hsosn_3</strain>
        <tissue evidence="2">Leaf</tissue>
    </source>
</reference>
<evidence type="ECO:0000313" key="3">
    <source>
        <dbReference type="Proteomes" id="UP001237642"/>
    </source>
</evidence>